<gene>
    <name evidence="1" type="ORF">CLV54_2332</name>
</gene>
<keyword evidence="2" id="KW-1185">Reference proteome</keyword>
<evidence type="ECO:0000313" key="2">
    <source>
        <dbReference type="Proteomes" id="UP000230161"/>
    </source>
</evidence>
<dbReference type="EMBL" id="PGFB01000004">
    <property type="protein sequence ID" value="PJJ61387.1"/>
    <property type="molecule type" value="Genomic_DNA"/>
</dbReference>
<dbReference type="RefSeq" id="WP_100345144.1">
    <property type="nucleotide sequence ID" value="NZ_PGFB01000004.1"/>
</dbReference>
<sequence>MSEYVYAGPADIDRAIAMLISLDEAQHSALAVLQIDDAIARLGHELQLSQADPGYRPDNDFIAQLSSYIAYADEHGFPQHPA</sequence>
<reference evidence="1 2" key="1">
    <citation type="submission" date="2017-11" db="EMBL/GenBank/DDBJ databases">
        <title>Genomic Encyclopedia of Archaeal and Bacterial Type Strains, Phase II (KMG-II): From Individual Species to Whole Genera.</title>
        <authorList>
            <person name="Goeker M."/>
        </authorList>
    </citation>
    <scope>NUCLEOTIDE SEQUENCE [LARGE SCALE GENOMIC DNA]</scope>
    <source>
        <strain evidence="1 2">DSM 25625</strain>
    </source>
</reference>
<comment type="caution">
    <text evidence="1">The sequence shown here is derived from an EMBL/GenBank/DDBJ whole genome shotgun (WGS) entry which is preliminary data.</text>
</comment>
<accession>A0A2M9BTW5</accession>
<name>A0A2M9BTW5_9MICO</name>
<dbReference type="Proteomes" id="UP000230161">
    <property type="component" value="Unassembled WGS sequence"/>
</dbReference>
<evidence type="ECO:0000313" key="1">
    <source>
        <dbReference type="EMBL" id="PJJ61387.1"/>
    </source>
</evidence>
<organism evidence="1 2">
    <name type="scientific">Compostimonas suwonensis</name>
    <dbReference type="NCBI Taxonomy" id="1048394"/>
    <lineage>
        <taxon>Bacteria</taxon>
        <taxon>Bacillati</taxon>
        <taxon>Actinomycetota</taxon>
        <taxon>Actinomycetes</taxon>
        <taxon>Micrococcales</taxon>
        <taxon>Microbacteriaceae</taxon>
        <taxon>Compostimonas</taxon>
    </lineage>
</organism>
<dbReference type="AlphaFoldDB" id="A0A2M9BTW5"/>
<dbReference type="OrthoDB" id="5120859at2"/>
<proteinExistence type="predicted"/>
<protein>
    <submittedName>
        <fullName evidence="1">Uncharacterized protein</fullName>
    </submittedName>
</protein>